<comment type="similarity">
    <text evidence="2 7">Belongs to the major facilitator superfamily. Sugar transporter (TC 2.A.1.1) family.</text>
</comment>
<evidence type="ECO:0000256" key="9">
    <source>
        <dbReference type="SAM" id="Phobius"/>
    </source>
</evidence>
<dbReference type="InterPro" id="IPR005829">
    <property type="entry name" value="Sugar_transporter_CS"/>
</dbReference>
<dbReference type="InterPro" id="IPR050360">
    <property type="entry name" value="MFS_Sugar_Transporters"/>
</dbReference>
<evidence type="ECO:0000259" key="10">
    <source>
        <dbReference type="PROSITE" id="PS50850"/>
    </source>
</evidence>
<evidence type="ECO:0000256" key="3">
    <source>
        <dbReference type="ARBA" id="ARBA00022448"/>
    </source>
</evidence>
<evidence type="ECO:0000313" key="11">
    <source>
        <dbReference type="EMBL" id="KZZ87977.1"/>
    </source>
</evidence>
<evidence type="ECO:0000256" key="2">
    <source>
        <dbReference type="ARBA" id="ARBA00010992"/>
    </source>
</evidence>
<feature type="region of interest" description="Disordered" evidence="8">
    <location>
        <begin position="1"/>
        <end position="39"/>
    </location>
</feature>
<feature type="transmembrane region" description="Helical" evidence="9">
    <location>
        <begin position="192"/>
        <end position="214"/>
    </location>
</feature>
<proteinExistence type="inferred from homology"/>
<dbReference type="Gene3D" id="1.20.1250.20">
    <property type="entry name" value="MFS general substrate transporter like domains"/>
    <property type="match status" value="1"/>
</dbReference>
<dbReference type="PRINTS" id="PR00171">
    <property type="entry name" value="SUGRTRNSPORT"/>
</dbReference>
<keyword evidence="3 7" id="KW-0813">Transport</keyword>
<feature type="transmembrane region" description="Helical" evidence="9">
    <location>
        <begin position="47"/>
        <end position="70"/>
    </location>
</feature>
<protein>
    <submittedName>
        <fullName evidence="11">General substrate transporter</fullName>
    </submittedName>
</protein>
<evidence type="ECO:0000256" key="6">
    <source>
        <dbReference type="ARBA" id="ARBA00023136"/>
    </source>
</evidence>
<dbReference type="PROSITE" id="PS50850">
    <property type="entry name" value="MFS"/>
    <property type="match status" value="1"/>
</dbReference>
<dbReference type="VEuPathDB" id="FungiDB:AAP_05243"/>
<feature type="transmembrane region" description="Helical" evidence="9">
    <location>
        <begin position="378"/>
        <end position="395"/>
    </location>
</feature>
<feature type="transmembrane region" description="Helical" evidence="9">
    <location>
        <begin position="352"/>
        <end position="369"/>
    </location>
</feature>
<reference evidence="11 12" key="1">
    <citation type="journal article" date="2016" name="Genome Biol. Evol.">
        <title>Divergent and convergent evolution of fungal pathogenicity.</title>
        <authorList>
            <person name="Shang Y."/>
            <person name="Xiao G."/>
            <person name="Zheng P."/>
            <person name="Cen K."/>
            <person name="Zhan S."/>
            <person name="Wang C."/>
        </authorList>
    </citation>
    <scope>NUCLEOTIDE SEQUENCE [LARGE SCALE GENOMIC DNA]</scope>
    <source>
        <strain evidence="11 12">ARSEF 7405</strain>
    </source>
</reference>
<feature type="transmembrane region" description="Helical" evidence="9">
    <location>
        <begin position="482"/>
        <end position="499"/>
    </location>
</feature>
<evidence type="ECO:0000256" key="8">
    <source>
        <dbReference type="SAM" id="MobiDB-lite"/>
    </source>
</evidence>
<keyword evidence="6 9" id="KW-0472">Membrane</keyword>
<dbReference type="NCBIfam" id="TIGR00879">
    <property type="entry name" value="SP"/>
    <property type="match status" value="1"/>
</dbReference>
<dbReference type="Pfam" id="PF00083">
    <property type="entry name" value="Sugar_tr"/>
    <property type="match status" value="1"/>
</dbReference>
<dbReference type="PANTHER" id="PTHR48022:SF91">
    <property type="entry name" value="MAJOR FACILITATOR SUPERFAMILY (MFS) PROFILE DOMAIN-CONTAINING PROTEIN-RELATED"/>
    <property type="match status" value="1"/>
</dbReference>
<feature type="transmembrane region" description="Helical" evidence="9">
    <location>
        <begin position="415"/>
        <end position="438"/>
    </location>
</feature>
<feature type="compositionally biased region" description="Polar residues" evidence="8">
    <location>
        <begin position="18"/>
        <end position="29"/>
    </location>
</feature>
<comment type="subcellular location">
    <subcellularLocation>
        <location evidence="1">Membrane</location>
        <topology evidence="1">Multi-pass membrane protein</topology>
    </subcellularLocation>
</comment>
<feature type="transmembrane region" description="Helical" evidence="9">
    <location>
        <begin position="156"/>
        <end position="180"/>
    </location>
</feature>
<evidence type="ECO:0000256" key="7">
    <source>
        <dbReference type="RuleBase" id="RU003346"/>
    </source>
</evidence>
<dbReference type="FunFam" id="1.20.1250.20:FF:000044">
    <property type="entry name" value="Hexose transporter Hxt3p"/>
    <property type="match status" value="1"/>
</dbReference>
<organism evidence="11 12">
    <name type="scientific">Ascosphaera apis ARSEF 7405</name>
    <dbReference type="NCBI Taxonomy" id="392613"/>
    <lineage>
        <taxon>Eukaryota</taxon>
        <taxon>Fungi</taxon>
        <taxon>Dikarya</taxon>
        <taxon>Ascomycota</taxon>
        <taxon>Pezizomycotina</taxon>
        <taxon>Eurotiomycetes</taxon>
        <taxon>Eurotiomycetidae</taxon>
        <taxon>Onygenales</taxon>
        <taxon>Ascosphaeraceae</taxon>
        <taxon>Ascosphaera</taxon>
    </lineage>
</organism>
<feature type="transmembrane region" description="Helical" evidence="9">
    <location>
        <begin position="226"/>
        <end position="245"/>
    </location>
</feature>
<dbReference type="PROSITE" id="PS00216">
    <property type="entry name" value="SUGAR_TRANSPORT_1"/>
    <property type="match status" value="1"/>
</dbReference>
<dbReference type="EMBL" id="AZGZ01000029">
    <property type="protein sequence ID" value="KZZ87977.1"/>
    <property type="molecule type" value="Genomic_DNA"/>
</dbReference>
<dbReference type="InterPro" id="IPR020846">
    <property type="entry name" value="MFS_dom"/>
</dbReference>
<dbReference type="AlphaFoldDB" id="A0A167VTB5"/>
<evidence type="ECO:0000256" key="4">
    <source>
        <dbReference type="ARBA" id="ARBA00022692"/>
    </source>
</evidence>
<comment type="caution">
    <text evidence="11">The sequence shown here is derived from an EMBL/GenBank/DDBJ whole genome shotgun (WGS) entry which is preliminary data.</text>
</comment>
<dbReference type="PANTHER" id="PTHR48022">
    <property type="entry name" value="PLASTIDIC GLUCOSE TRANSPORTER 4"/>
    <property type="match status" value="1"/>
</dbReference>
<sequence>MGFGFKKRSDEQNEQPTDEQVANSNNSVTADHAEKGSFDDNTIDTPLPLVTMHSFLLCILISMGGFIFGYDTGQISGFLEMNNFLNYFGQGPENHKHFSNVRSGLIVGLLSIGTCFGALAAAPIADRVGRKPSITFWCVILWVGLIVQISSTRGKWYQFMVGRLITGLGVGSLSLLVPLFQGETAPRHIRGAMVSTYQLFVTLGIFVAYCINYGTEDRDDTGSWRITLGITFAWGLILGVGILVFPETPRFDYRRGKVERAKATMVKFYGVPENHRILQIELREIHEKNEEDKEVANESFFAMFNAPGMFYRLVLGMALQMWQQLTGANYYFYYGTTIFVGAGISNSYVTQMILGGVNFGTTFLGLYFVEHLGRRKSLLYGAVWMFCCFMVFASVGHFSLDYNNPTTTPGPGKVLVVFACLFILGFASTWGPMIWTLIAEMYPSRYRARAMALPTAANWLWNFLLGFFTPFITGAIDFRYGYVFAGCLVLAWITVYFFVIETAGRTIEEVDTMYRLKVKPWKSADFVIPDSALEAHHGPRAVPESEPKENATEHV</sequence>
<dbReference type="PROSITE" id="PS00217">
    <property type="entry name" value="SUGAR_TRANSPORT_2"/>
    <property type="match status" value="1"/>
</dbReference>
<dbReference type="GO" id="GO:0005351">
    <property type="term" value="F:carbohydrate:proton symporter activity"/>
    <property type="evidence" value="ECO:0007669"/>
    <property type="project" value="TreeGrafter"/>
</dbReference>
<dbReference type="GO" id="GO:0016020">
    <property type="term" value="C:membrane"/>
    <property type="evidence" value="ECO:0007669"/>
    <property type="project" value="UniProtKB-SubCell"/>
</dbReference>
<accession>A0A167VTB5</accession>
<feature type="transmembrane region" description="Helical" evidence="9">
    <location>
        <begin position="459"/>
        <end position="476"/>
    </location>
</feature>
<evidence type="ECO:0000313" key="12">
    <source>
        <dbReference type="Proteomes" id="UP000242877"/>
    </source>
</evidence>
<evidence type="ECO:0000256" key="5">
    <source>
        <dbReference type="ARBA" id="ARBA00022989"/>
    </source>
</evidence>
<feature type="domain" description="Major facilitator superfamily (MFS) profile" evidence="10">
    <location>
        <begin position="57"/>
        <end position="503"/>
    </location>
</feature>
<dbReference type="CDD" id="cd17356">
    <property type="entry name" value="MFS_HXT"/>
    <property type="match status" value="1"/>
</dbReference>
<dbReference type="OrthoDB" id="2241241at2759"/>
<keyword evidence="12" id="KW-1185">Reference proteome</keyword>
<dbReference type="InterPro" id="IPR003663">
    <property type="entry name" value="Sugar/inositol_transpt"/>
</dbReference>
<evidence type="ECO:0000256" key="1">
    <source>
        <dbReference type="ARBA" id="ARBA00004141"/>
    </source>
</evidence>
<feature type="transmembrane region" description="Helical" evidence="9">
    <location>
        <begin position="103"/>
        <end position="122"/>
    </location>
</feature>
<keyword evidence="5 9" id="KW-1133">Transmembrane helix</keyword>
<dbReference type="Proteomes" id="UP000242877">
    <property type="component" value="Unassembled WGS sequence"/>
</dbReference>
<feature type="transmembrane region" description="Helical" evidence="9">
    <location>
        <begin position="134"/>
        <end position="150"/>
    </location>
</feature>
<dbReference type="SUPFAM" id="SSF103473">
    <property type="entry name" value="MFS general substrate transporter"/>
    <property type="match status" value="1"/>
</dbReference>
<keyword evidence="4 9" id="KW-0812">Transmembrane</keyword>
<dbReference type="InterPro" id="IPR036259">
    <property type="entry name" value="MFS_trans_sf"/>
</dbReference>
<dbReference type="InterPro" id="IPR005828">
    <property type="entry name" value="MFS_sugar_transport-like"/>
</dbReference>
<gene>
    <name evidence="11" type="ORF">AAP_05243</name>
</gene>
<name>A0A167VTB5_9EURO</name>